<dbReference type="SMART" id="SM00060">
    <property type="entry name" value="FN3"/>
    <property type="match status" value="2"/>
</dbReference>
<feature type="compositionally biased region" description="Basic residues" evidence="19">
    <location>
        <begin position="1026"/>
        <end position="1035"/>
    </location>
</feature>
<evidence type="ECO:0000256" key="16">
    <source>
        <dbReference type="ARBA" id="ARBA00047899"/>
    </source>
</evidence>
<evidence type="ECO:0000256" key="7">
    <source>
        <dbReference type="ARBA" id="ARBA00022553"/>
    </source>
</evidence>
<protein>
    <recommendedName>
        <fullName evidence="4">non-specific serine/threonine protein kinase</fullName>
        <ecNumber evidence="4">2.7.11.1</ecNumber>
    </recommendedName>
</protein>
<feature type="compositionally biased region" description="Pro residues" evidence="19">
    <location>
        <begin position="2307"/>
        <end position="2327"/>
    </location>
</feature>
<name>A0AAV7U4V8_PLEWA</name>
<feature type="compositionally biased region" description="Basic and acidic residues" evidence="19">
    <location>
        <begin position="1342"/>
        <end position="1351"/>
    </location>
</feature>
<dbReference type="FunFam" id="2.60.40.10:FF:000513">
    <property type="entry name" value="striated muscle preferentially expressed protein kinase"/>
    <property type="match status" value="1"/>
</dbReference>
<feature type="domain" description="Protein kinase" evidence="20">
    <location>
        <begin position="621"/>
        <end position="873"/>
    </location>
</feature>
<evidence type="ECO:0000256" key="17">
    <source>
        <dbReference type="ARBA" id="ARBA00048679"/>
    </source>
</evidence>
<feature type="region of interest" description="Disordered" evidence="19">
    <location>
        <begin position="2242"/>
        <end position="2265"/>
    </location>
</feature>
<dbReference type="FunFam" id="3.30.200.20:FF:000302">
    <property type="entry name" value="striated muscle preferentially expressed protein kinase"/>
    <property type="match status" value="1"/>
</dbReference>
<sequence length="2693" mass="298298">MALFECVVTGPTDVDVDWLSRGKLLQPALLNCKMHFDGRKCKLLLNSVHEDDSGIYTCKLSTTKDELTCSGVLRVQPSVQPMFTRKMEDLDVVEGRTARLDCKISGTPPPTVTWTHFGQPVKESETVHIQKEKGHHSLVISHVGSEHEGQYVVTARNEHGEVECTAELYVEEPRPAAASHISKLEKMPSIPEEPEIPENEVERFTMPDFLKPLHDLDVIESKEAVLECQVTGLPYPTITWFHNGQKIQSTEDRRMTQYKDIHRLVFSSVSHCHAGVYKSVISNKVGKAACYAHLYVTDVVPSPPDGPPVVASVTGRIVSLKWNKPKRLDSAIDPSQVTYIVQQQALGTGQWTTIASNLKETTHTIHVLAKGVQYLFRVITSTPKTNSRPSPPSETTELLDRGPYLEDAPVIIDKPDVVYVVENQPTSIIVTLNHVEAAITWKRGRDILGGRNDVCELTMPDDDQHCLKLFKVGKGDIGEITCEAKNGYGVDRCTICLELAEAPRFESIMEDIEIGTSETARFVVVVEGKPLPDIMWYKDQELISESSHHTFVYDDSECSLIILNTVEDDCGVYTCTAKNLAGEVSCKAELVVRTVKPKADGANDDTDGSLMHKMRRLTDFYDIHKDIGRGAFSYIRKVTEKSSKIDYAGKFISFRAKTKSSARREMTIFSELNHERVVYFHDAFEKKSAIIIIMELCSPEELLDRMAKKPSVCESEIRSYMRQILEGINYLHQRNILHLDIKPENILMADTISEQIRICDFGNAQKITVGEAQYVQYGTPEFVAPEIVNQLPVSTVTDVWPVGVIAYLCLTGISPFVGENDKVTLLNIRNYTVAFEEKMFADLTREAKGFVIKILVNDKLRPSTEETLEHAWFKTLAKGKNISTDHMKLFLSRRKWQRSLISYKSKMMMRSIPELMADESSHLSIAVPKHQKESSGLSSSSDSDDLDELPFIPMPLQVEFSSSRMSLNEIPTDDEAMEQTTEHLEETGPVEVTPMELQEEQAETTMQPMEQVTDSKKKDDGEAIGKRQKGSLTRKRSTEVEGSGSSDEDNEELQKRSDHPRKPLKKGSSLDSPDLSKKSMSPSRKGELRRGSSADSALLLNLPHEDEEGNDQFDDAGELRQVLKKAASMELPRRSSSPGKLDERGSYRRKLGSGEEEYAQRLELMRQRLLRGCPVDSKISGLRGPLTETLSAIPEKKRTVSLDRQVIRSTRSEKQSSLSAPAPAPTIRLTRAASSESAPRYEDSDERVLRKASSFSHGDTEPLILHRRSGAPLEIPVAHVEAQRLKESQSLSCLADHSKQESRPTTPREISSKPPTPELNIEREEPKSTTDTSACKASSQLDKLKPLEETIKPSPLANGGAGLISAFRMPGSNRQTSGSVTKQQVPMKEPGTAPEIHPKTDKKPTPQEKPLLTRVTPVSLRESPLPKSVVHSQPAVLSDSRPKPSSYATAMQVLQAPAVLAAPEQSRRTENAFSLQPEGAIVRPVPLKPIGKPEPHAAVFAKVTLASKELNAHKAPTEVSKEIPSRSLSTERVQTIDDIDSEEVFEAKFKRGRESSLTRGFKLLTRTWSEEKQLAALGKSAREEDMYRPSPVGVPLEFLVPDVHQKRFEERSRSVQDLHDVEKDSGFMRRLSQRFKRTPSTDRKEKPPEDTEETASQGRRLSWSLGLGSSKDKKDSDSLKSELGTTEDLKKQSESPVLAMRKKIGNTMDRLSMKLRSSSEERRDSLKSEKKEDKPERRTPLLSLLRRSTSEGENLRKMGIPQNQLASQSGSTPSTESMQSEISIQSEMAVRGAEDRRSRWDRWGLSRGRKDKVVASQPNIPASLLTEDGTIVGRQYIRNESDFPPVFHIKLKDQVLLEGESVTLCCLPAASPAPRILWLKDKMVLESNEQITIVAGQDGRHLLTILKASPRDAGLYECAAANALGTSTSSCSVAVARLPGKPGTPEIPQKYKNTVLVLWKPAESYAPSTYTLECSMSGVPGWKTVSSGMAECYHNVTELPFGKVVTFRVACKTKAGQGPYSNISEEVLIEEADSKVTPTTKRATSESGTSIKTTSTAARPAESIQTTQAQAPRLAKGPPPPTPPRKHRGVIATQPTTPRMVSPPSQTEAVSTVGGTSVNQLPTPHKVTTSHFPAAARNVPSTDREVNSSVSPQRTSSPLVSPASTFQTTVPARLSSVTVSIPSEVPLSPGRMPPPPLSFSQVTVTTKPMPVSSVQNVKILSDPEELVTLPCVTSPAPSATAITPVPSPGASPPLETLPKSLSISPTQDISPIPPALVSPSPVPTAHKGSTSPAPTYMVTSFISVPPNTPSPVSLPPSPVSPTSPDPLTPVSSMPTTSGKTVATRFIVKSVTPGKDARYTPSGRTTPAGKDGTALRQGVPQKPYTFLDEKARGRFGVIRECKENSTGKHFMAKIIPYEAENKQNILQEYEILKSLHHERIMALHEAYITPRYLVLISENCVGKEILYSLIDRFRYSEDDVVNYILQILQGLEFLHDHHIIHLDIKPENIIVSYMNTIKIIDFGCAQPFNPLVLKQLGRRVGTLEYMSPEMVKADPVGSAADIWGVGVITYIMLSGRSPFFEPDPLETENRIQAGRFDIFKLYPNVSQSASLFIRKILSIYPWSRPSVRECLSNPWLQDAYLMKLRRQTLTFTTNRLKEFLVENQRRRVEALTKHKVLLRSYHGGGQQPPAPVTQ</sequence>
<keyword evidence="15" id="KW-0393">Immunoglobulin domain</keyword>
<reference evidence="23" key="1">
    <citation type="journal article" date="2022" name="bioRxiv">
        <title>Sequencing and chromosome-scale assembly of the giantPleurodeles waltlgenome.</title>
        <authorList>
            <person name="Brown T."/>
            <person name="Elewa A."/>
            <person name="Iarovenko S."/>
            <person name="Subramanian E."/>
            <person name="Araus A.J."/>
            <person name="Petzold A."/>
            <person name="Susuki M."/>
            <person name="Suzuki K.-i.T."/>
            <person name="Hayashi T."/>
            <person name="Toyoda A."/>
            <person name="Oliveira C."/>
            <person name="Osipova E."/>
            <person name="Leigh N.D."/>
            <person name="Simon A."/>
            <person name="Yun M.H."/>
        </authorList>
    </citation>
    <scope>NUCLEOTIDE SEQUENCE</scope>
    <source>
        <strain evidence="23">20211129_DDA</strain>
        <tissue evidence="23">Liver</tissue>
    </source>
</reference>
<dbReference type="PROSITE" id="PS50853">
    <property type="entry name" value="FN3"/>
    <property type="match status" value="2"/>
</dbReference>
<dbReference type="SUPFAM" id="SSF56112">
    <property type="entry name" value="Protein kinase-like (PK-like)"/>
    <property type="match status" value="2"/>
</dbReference>
<dbReference type="InterPro" id="IPR007110">
    <property type="entry name" value="Ig-like_dom"/>
</dbReference>
<feature type="compositionally biased region" description="Basic and acidic residues" evidence="19">
    <location>
        <begin position="1239"/>
        <end position="1249"/>
    </location>
</feature>
<dbReference type="InterPro" id="IPR013098">
    <property type="entry name" value="Ig_I-set"/>
</dbReference>
<feature type="compositionally biased region" description="Polar residues" evidence="19">
    <location>
        <begin position="2036"/>
        <end position="2070"/>
    </location>
</feature>
<dbReference type="SMART" id="SM00220">
    <property type="entry name" value="S_TKc"/>
    <property type="match status" value="2"/>
</dbReference>
<feature type="compositionally biased region" description="Basic and acidic residues" evidence="19">
    <location>
        <begin position="1670"/>
        <end position="1680"/>
    </location>
</feature>
<dbReference type="InterPro" id="IPR017441">
    <property type="entry name" value="Protein_kinase_ATP_BS"/>
</dbReference>
<dbReference type="Gene3D" id="3.30.200.20">
    <property type="entry name" value="Phosphorylase Kinase, domain 1"/>
    <property type="match status" value="2"/>
</dbReference>
<evidence type="ECO:0000256" key="10">
    <source>
        <dbReference type="ARBA" id="ARBA00022741"/>
    </source>
</evidence>
<keyword evidence="24" id="KW-1185">Reference proteome</keyword>
<feature type="compositionally biased region" description="Polar residues" evidence="19">
    <location>
        <begin position="1003"/>
        <end position="1012"/>
    </location>
</feature>
<dbReference type="FunFam" id="2.60.40.10:FF:000428">
    <property type="entry name" value="striated muscle preferentially expressed protein kinase"/>
    <property type="match status" value="1"/>
</dbReference>
<feature type="region of interest" description="Disordered" evidence="19">
    <location>
        <begin position="1195"/>
        <end position="1269"/>
    </location>
</feature>
<dbReference type="PROSITE" id="PS50011">
    <property type="entry name" value="PROTEIN_KINASE_DOM"/>
    <property type="match status" value="2"/>
</dbReference>
<evidence type="ECO:0000259" key="22">
    <source>
        <dbReference type="PROSITE" id="PS50853"/>
    </source>
</evidence>
<feature type="domain" description="Ig-like" evidence="21">
    <location>
        <begin position="77"/>
        <end position="169"/>
    </location>
</feature>
<feature type="compositionally biased region" description="Basic and acidic residues" evidence="19">
    <location>
        <begin position="1013"/>
        <end position="1025"/>
    </location>
</feature>
<dbReference type="InterPro" id="IPR003599">
    <property type="entry name" value="Ig_sub"/>
</dbReference>
<comment type="catalytic activity">
    <reaction evidence="16">
        <text>L-threonyl-[protein] + ATP = O-phospho-L-threonyl-[protein] + ADP + H(+)</text>
        <dbReference type="Rhea" id="RHEA:46608"/>
        <dbReference type="Rhea" id="RHEA-COMP:11060"/>
        <dbReference type="Rhea" id="RHEA-COMP:11605"/>
        <dbReference type="ChEBI" id="CHEBI:15378"/>
        <dbReference type="ChEBI" id="CHEBI:30013"/>
        <dbReference type="ChEBI" id="CHEBI:30616"/>
        <dbReference type="ChEBI" id="CHEBI:61977"/>
        <dbReference type="ChEBI" id="CHEBI:456216"/>
        <dbReference type="EC" id="2.7.11.1"/>
    </reaction>
</comment>
<feature type="region of interest" description="Disordered" evidence="19">
    <location>
        <begin position="2307"/>
        <end position="2338"/>
    </location>
</feature>
<evidence type="ECO:0000256" key="19">
    <source>
        <dbReference type="SAM" id="MobiDB-lite"/>
    </source>
</evidence>
<feature type="region of interest" description="Disordered" evidence="19">
    <location>
        <begin position="1285"/>
        <end position="1444"/>
    </location>
</feature>
<dbReference type="GO" id="GO:0061061">
    <property type="term" value="P:muscle structure development"/>
    <property type="evidence" value="ECO:0007669"/>
    <property type="project" value="UniProtKB-ARBA"/>
</dbReference>
<dbReference type="FunFam" id="1.10.510.10:FF:000363">
    <property type="entry name" value="Striated muscle preferentially expressed protein kinase"/>
    <property type="match status" value="1"/>
</dbReference>
<accession>A0AAV7U4V8</accession>
<keyword evidence="7" id="KW-0597">Phosphoprotein</keyword>
<dbReference type="GO" id="GO:0004674">
    <property type="term" value="F:protein serine/threonine kinase activity"/>
    <property type="evidence" value="ECO:0007669"/>
    <property type="project" value="UniProtKB-KW"/>
</dbReference>
<keyword evidence="14" id="KW-0539">Nucleus</keyword>
<keyword evidence="12 18" id="KW-0067">ATP-binding</keyword>
<feature type="compositionally biased region" description="Basic and acidic residues" evidence="19">
    <location>
        <begin position="1396"/>
        <end position="1406"/>
    </location>
</feature>
<evidence type="ECO:0000256" key="5">
    <source>
        <dbReference type="ARBA" id="ARBA00022490"/>
    </source>
</evidence>
<dbReference type="Proteomes" id="UP001066276">
    <property type="component" value="Chromosome 3_1"/>
</dbReference>
<dbReference type="InterPro" id="IPR008271">
    <property type="entry name" value="Ser/Thr_kinase_AS"/>
</dbReference>
<feature type="compositionally biased region" description="Basic and acidic residues" evidence="19">
    <location>
        <begin position="1717"/>
        <end position="1739"/>
    </location>
</feature>
<dbReference type="EMBL" id="JANPWB010000005">
    <property type="protein sequence ID" value="KAJ1183706.1"/>
    <property type="molecule type" value="Genomic_DNA"/>
</dbReference>
<dbReference type="GO" id="GO:0005634">
    <property type="term" value="C:nucleus"/>
    <property type="evidence" value="ECO:0007669"/>
    <property type="project" value="UniProtKB-SubCell"/>
</dbReference>
<evidence type="ECO:0000256" key="12">
    <source>
        <dbReference type="ARBA" id="ARBA00022840"/>
    </source>
</evidence>
<feature type="binding site" evidence="18">
    <location>
        <position position="650"/>
    </location>
    <ligand>
        <name>ATP</name>
        <dbReference type="ChEBI" id="CHEBI:30616"/>
    </ligand>
</feature>
<feature type="compositionally biased region" description="Polar residues" evidence="19">
    <location>
        <begin position="2093"/>
        <end position="2131"/>
    </location>
</feature>
<evidence type="ECO:0000256" key="2">
    <source>
        <dbReference type="ARBA" id="ARBA00004496"/>
    </source>
</evidence>
<evidence type="ECO:0000313" key="24">
    <source>
        <dbReference type="Proteomes" id="UP001066276"/>
    </source>
</evidence>
<feature type="compositionally biased region" description="Low complexity" evidence="19">
    <location>
        <begin position="1776"/>
        <end position="1788"/>
    </location>
</feature>
<dbReference type="FunFam" id="1.10.510.10:FF:000344">
    <property type="entry name" value="striated muscle preferentially expressed protein kinase isoform X1"/>
    <property type="match status" value="1"/>
</dbReference>
<gene>
    <name evidence="23" type="ORF">NDU88_000520</name>
</gene>
<feature type="region of interest" description="Disordered" evidence="19">
    <location>
        <begin position="1609"/>
        <end position="1795"/>
    </location>
</feature>
<feature type="domain" description="Ig-like" evidence="21">
    <location>
        <begin position="1844"/>
        <end position="1934"/>
    </location>
</feature>
<dbReference type="InterPro" id="IPR003598">
    <property type="entry name" value="Ig_sub2"/>
</dbReference>
<dbReference type="CDD" id="cd00096">
    <property type="entry name" value="Ig"/>
    <property type="match status" value="1"/>
</dbReference>
<evidence type="ECO:0000256" key="8">
    <source>
        <dbReference type="ARBA" id="ARBA00022679"/>
    </source>
</evidence>
<keyword evidence="13" id="KW-1015">Disulfide bond</keyword>
<dbReference type="SUPFAM" id="SSF49265">
    <property type="entry name" value="Fibronectin type III"/>
    <property type="match status" value="2"/>
</dbReference>
<dbReference type="InterPro" id="IPR036116">
    <property type="entry name" value="FN3_sf"/>
</dbReference>
<comment type="similarity">
    <text evidence="3">Belongs to the protein kinase superfamily. CAMK Ser/Thr protein kinase family.</text>
</comment>
<dbReference type="PANTHER" id="PTHR47633:SF3">
    <property type="entry name" value="STRIATED MUSCLE PREFERENTIALLY EXPRESSED PROTEIN KINASE"/>
    <property type="match status" value="1"/>
</dbReference>
<evidence type="ECO:0000256" key="14">
    <source>
        <dbReference type="ARBA" id="ARBA00023242"/>
    </source>
</evidence>
<dbReference type="InterPro" id="IPR013783">
    <property type="entry name" value="Ig-like_fold"/>
</dbReference>
<organism evidence="23 24">
    <name type="scientific">Pleurodeles waltl</name>
    <name type="common">Iberian ribbed newt</name>
    <dbReference type="NCBI Taxonomy" id="8319"/>
    <lineage>
        <taxon>Eukaryota</taxon>
        <taxon>Metazoa</taxon>
        <taxon>Chordata</taxon>
        <taxon>Craniata</taxon>
        <taxon>Vertebrata</taxon>
        <taxon>Euteleostomi</taxon>
        <taxon>Amphibia</taxon>
        <taxon>Batrachia</taxon>
        <taxon>Caudata</taxon>
        <taxon>Salamandroidea</taxon>
        <taxon>Salamandridae</taxon>
        <taxon>Pleurodelinae</taxon>
        <taxon>Pleurodeles</taxon>
    </lineage>
</organism>
<keyword evidence="6" id="KW-0723">Serine/threonine-protein kinase</keyword>
<dbReference type="FunFam" id="2.60.40.10:FF:000080">
    <property type="entry name" value="Myosin light chain kinase, smooth muscle"/>
    <property type="match status" value="1"/>
</dbReference>
<comment type="catalytic activity">
    <reaction evidence="17">
        <text>L-seryl-[protein] + ATP = O-phospho-L-seryl-[protein] + ADP + H(+)</text>
        <dbReference type="Rhea" id="RHEA:17989"/>
        <dbReference type="Rhea" id="RHEA-COMP:9863"/>
        <dbReference type="Rhea" id="RHEA-COMP:11604"/>
        <dbReference type="ChEBI" id="CHEBI:15378"/>
        <dbReference type="ChEBI" id="CHEBI:29999"/>
        <dbReference type="ChEBI" id="CHEBI:30616"/>
        <dbReference type="ChEBI" id="CHEBI:83421"/>
        <dbReference type="ChEBI" id="CHEBI:456216"/>
        <dbReference type="EC" id="2.7.11.1"/>
    </reaction>
</comment>
<proteinExistence type="inferred from homology"/>
<keyword evidence="9" id="KW-0677">Repeat</keyword>
<feature type="domain" description="Fibronectin type-III" evidence="22">
    <location>
        <begin position="1941"/>
        <end position="2032"/>
    </location>
</feature>
<feature type="domain" description="Fibronectin type-III" evidence="22">
    <location>
        <begin position="304"/>
        <end position="401"/>
    </location>
</feature>
<feature type="compositionally biased region" description="Polar residues" evidence="19">
    <location>
        <begin position="1329"/>
        <end position="1341"/>
    </location>
</feature>
<dbReference type="Gene3D" id="1.10.510.10">
    <property type="entry name" value="Transferase(Phosphotransferase) domain 1"/>
    <property type="match status" value="2"/>
</dbReference>
<feature type="compositionally biased region" description="Basic and acidic residues" evidence="19">
    <location>
        <begin position="1639"/>
        <end position="1649"/>
    </location>
</feature>
<keyword evidence="11" id="KW-0418">Kinase</keyword>
<evidence type="ECO:0000256" key="18">
    <source>
        <dbReference type="PROSITE-ProRule" id="PRU10141"/>
    </source>
</evidence>
<dbReference type="EC" id="2.7.11.1" evidence="4"/>
<dbReference type="InterPro" id="IPR011009">
    <property type="entry name" value="Kinase-like_dom_sf"/>
</dbReference>
<dbReference type="PANTHER" id="PTHR47633">
    <property type="entry name" value="IMMUNOGLOBULIN"/>
    <property type="match status" value="1"/>
</dbReference>
<evidence type="ECO:0000256" key="13">
    <source>
        <dbReference type="ARBA" id="ARBA00023157"/>
    </source>
</evidence>
<evidence type="ECO:0000256" key="15">
    <source>
        <dbReference type="ARBA" id="ARBA00023319"/>
    </source>
</evidence>
<feature type="region of interest" description="Disordered" evidence="19">
    <location>
        <begin position="2033"/>
        <end position="2164"/>
    </location>
</feature>
<dbReference type="SUPFAM" id="SSF48726">
    <property type="entry name" value="Immunoglobulin"/>
    <property type="match status" value="6"/>
</dbReference>
<evidence type="ECO:0000256" key="4">
    <source>
        <dbReference type="ARBA" id="ARBA00012513"/>
    </source>
</evidence>
<feature type="domain" description="Ig-like" evidence="21">
    <location>
        <begin position="503"/>
        <end position="591"/>
    </location>
</feature>
<feature type="region of interest" description="Disordered" evidence="19">
    <location>
        <begin position="999"/>
        <end position="1157"/>
    </location>
</feature>
<dbReference type="FunFam" id="2.60.40.10:FF:000497">
    <property type="entry name" value="Striated muscle preferentially expressed protein kinase"/>
    <property type="match status" value="1"/>
</dbReference>
<evidence type="ECO:0000256" key="1">
    <source>
        <dbReference type="ARBA" id="ARBA00004123"/>
    </source>
</evidence>
<dbReference type="Gene3D" id="2.60.40.10">
    <property type="entry name" value="Immunoglobulins"/>
    <property type="match status" value="8"/>
</dbReference>
<dbReference type="SMART" id="SM00409">
    <property type="entry name" value="IG"/>
    <property type="match status" value="6"/>
</dbReference>
<keyword evidence="8" id="KW-0808">Transferase</keyword>
<evidence type="ECO:0000256" key="3">
    <source>
        <dbReference type="ARBA" id="ARBA00006692"/>
    </source>
</evidence>
<dbReference type="Pfam" id="PF00069">
    <property type="entry name" value="Pkinase"/>
    <property type="match status" value="2"/>
</dbReference>
<dbReference type="FunFam" id="2.60.40.10:FF:000345">
    <property type="entry name" value="Muscle M-line assembly protein unc-89"/>
    <property type="match status" value="1"/>
</dbReference>
<dbReference type="PROSITE" id="PS00108">
    <property type="entry name" value="PROTEIN_KINASE_ST"/>
    <property type="match status" value="2"/>
</dbReference>
<evidence type="ECO:0000256" key="9">
    <source>
        <dbReference type="ARBA" id="ARBA00022737"/>
    </source>
</evidence>
<feature type="compositionally biased region" description="Polar residues" evidence="19">
    <location>
        <begin position="2147"/>
        <end position="2164"/>
    </location>
</feature>
<dbReference type="PROSITE" id="PS50835">
    <property type="entry name" value="IG_LIKE"/>
    <property type="match status" value="5"/>
</dbReference>
<feature type="compositionally biased region" description="Polar residues" evidence="19">
    <location>
        <begin position="1761"/>
        <end position="1775"/>
    </location>
</feature>
<feature type="domain" description="Protein kinase" evidence="20">
    <location>
        <begin position="2383"/>
        <end position="2635"/>
    </location>
</feature>
<dbReference type="InterPro" id="IPR036179">
    <property type="entry name" value="Ig-like_dom_sf"/>
</dbReference>
<dbReference type="InterPro" id="IPR000719">
    <property type="entry name" value="Prot_kinase_dom"/>
</dbReference>
<dbReference type="FunFam" id="2.60.40.10:FF:000541">
    <property type="entry name" value="striated muscle preferentially expressed protein kinase"/>
    <property type="match status" value="1"/>
</dbReference>
<feature type="region of interest" description="Disordered" evidence="19">
    <location>
        <begin position="927"/>
        <end position="949"/>
    </location>
</feature>
<evidence type="ECO:0000256" key="6">
    <source>
        <dbReference type="ARBA" id="ARBA00022527"/>
    </source>
</evidence>
<evidence type="ECO:0000313" key="23">
    <source>
        <dbReference type="EMBL" id="KAJ1183706.1"/>
    </source>
</evidence>
<feature type="compositionally biased region" description="Low complexity" evidence="19">
    <location>
        <begin position="1069"/>
        <end position="1083"/>
    </location>
</feature>
<evidence type="ECO:0000259" key="20">
    <source>
        <dbReference type="PROSITE" id="PS50011"/>
    </source>
</evidence>
<feature type="compositionally biased region" description="Polar residues" evidence="19">
    <location>
        <begin position="1372"/>
        <end position="1384"/>
    </location>
</feature>
<dbReference type="SMART" id="SM00408">
    <property type="entry name" value="IGc2"/>
    <property type="match status" value="5"/>
</dbReference>
<feature type="compositionally biased region" description="Basic and acidic residues" evidence="19">
    <location>
        <begin position="1609"/>
        <end position="1627"/>
    </location>
</feature>
<dbReference type="CDD" id="cd00063">
    <property type="entry name" value="FN3"/>
    <property type="match status" value="2"/>
</dbReference>
<comment type="subcellular location">
    <subcellularLocation>
        <location evidence="2">Cytoplasm</location>
    </subcellularLocation>
    <subcellularLocation>
        <location evidence="1">Nucleus</location>
    </subcellularLocation>
</comment>
<evidence type="ECO:0000259" key="21">
    <source>
        <dbReference type="PROSITE" id="PS50835"/>
    </source>
</evidence>
<dbReference type="Pfam" id="PF07679">
    <property type="entry name" value="I-set"/>
    <property type="match status" value="5"/>
</dbReference>
<feature type="compositionally biased region" description="Basic and acidic residues" evidence="19">
    <location>
        <begin position="1052"/>
        <end position="1061"/>
    </location>
</feature>
<dbReference type="GO" id="GO:0030017">
    <property type="term" value="C:sarcomere"/>
    <property type="evidence" value="ECO:0007669"/>
    <property type="project" value="UniProtKB-ARBA"/>
</dbReference>
<dbReference type="InterPro" id="IPR003961">
    <property type="entry name" value="FN3_dom"/>
</dbReference>
<dbReference type="GO" id="GO:0005524">
    <property type="term" value="F:ATP binding"/>
    <property type="evidence" value="ECO:0007669"/>
    <property type="project" value="UniProtKB-UniRule"/>
</dbReference>
<feature type="region of interest" description="Disordered" evidence="19">
    <location>
        <begin position="2353"/>
        <end position="2374"/>
    </location>
</feature>
<keyword evidence="10 18" id="KW-0547">Nucleotide-binding</keyword>
<feature type="domain" description="Ig-like" evidence="21">
    <location>
        <begin position="1"/>
        <end position="68"/>
    </location>
</feature>
<feature type="compositionally biased region" description="Acidic residues" evidence="19">
    <location>
        <begin position="1105"/>
        <end position="1116"/>
    </location>
</feature>
<evidence type="ECO:0000256" key="11">
    <source>
        <dbReference type="ARBA" id="ARBA00022777"/>
    </source>
</evidence>
<dbReference type="PROSITE" id="PS00107">
    <property type="entry name" value="PROTEIN_KINASE_ATP"/>
    <property type="match status" value="1"/>
</dbReference>
<keyword evidence="5" id="KW-0963">Cytoplasm</keyword>
<dbReference type="Pfam" id="PF00041">
    <property type="entry name" value="fn3"/>
    <property type="match status" value="1"/>
</dbReference>
<comment type="caution">
    <text evidence="23">The sequence shown here is derived from an EMBL/GenBank/DDBJ whole genome shotgun (WGS) entry which is preliminary data.</text>
</comment>
<feature type="domain" description="Ig-like" evidence="21">
    <location>
        <begin position="207"/>
        <end position="297"/>
    </location>
</feature>